<dbReference type="Proteomes" id="UP000664203">
    <property type="component" value="Unassembled WGS sequence"/>
</dbReference>
<dbReference type="Gene3D" id="1.20.58.320">
    <property type="entry name" value="TPR-like"/>
    <property type="match status" value="1"/>
</dbReference>
<dbReference type="SUPFAM" id="SSF48452">
    <property type="entry name" value="TPR-like"/>
    <property type="match status" value="1"/>
</dbReference>
<dbReference type="Pfam" id="PF06041">
    <property type="entry name" value="DUF924"/>
    <property type="match status" value="1"/>
</dbReference>
<comment type="caution">
    <text evidence="1">The sequence shown here is derived from an EMBL/GenBank/DDBJ whole genome shotgun (WGS) entry which is preliminary data.</text>
</comment>
<name>A0A8H3J825_9LECA</name>
<dbReference type="InterPro" id="IPR010323">
    <property type="entry name" value="DUF924"/>
</dbReference>
<evidence type="ECO:0008006" key="3">
    <source>
        <dbReference type="Google" id="ProtNLM"/>
    </source>
</evidence>
<gene>
    <name evidence="1" type="ORF">ALECFALPRED_009618</name>
</gene>
<keyword evidence="2" id="KW-1185">Reference proteome</keyword>
<evidence type="ECO:0000313" key="2">
    <source>
        <dbReference type="Proteomes" id="UP000664203"/>
    </source>
</evidence>
<dbReference type="Gene3D" id="1.25.40.10">
    <property type="entry name" value="Tetratricopeptide repeat domain"/>
    <property type="match status" value="1"/>
</dbReference>
<evidence type="ECO:0000313" key="1">
    <source>
        <dbReference type="EMBL" id="CAF9942224.1"/>
    </source>
</evidence>
<dbReference type="OrthoDB" id="414698at2759"/>
<proteinExistence type="predicted"/>
<dbReference type="InterPro" id="IPR011990">
    <property type="entry name" value="TPR-like_helical_dom_sf"/>
</dbReference>
<organism evidence="1 2">
    <name type="scientific">Alectoria fallacina</name>
    <dbReference type="NCBI Taxonomy" id="1903189"/>
    <lineage>
        <taxon>Eukaryota</taxon>
        <taxon>Fungi</taxon>
        <taxon>Dikarya</taxon>
        <taxon>Ascomycota</taxon>
        <taxon>Pezizomycotina</taxon>
        <taxon>Lecanoromycetes</taxon>
        <taxon>OSLEUM clade</taxon>
        <taxon>Lecanoromycetidae</taxon>
        <taxon>Lecanorales</taxon>
        <taxon>Lecanorineae</taxon>
        <taxon>Parmeliaceae</taxon>
        <taxon>Alectoria</taxon>
    </lineage>
</organism>
<accession>A0A8H3J825</accession>
<sequence length="199" mass="22170">MNTDVPRILTFWFGTADAPHGSERWFRPDTNFDKEIKIGFGDLVVEARNEKSSLDGWTETPEGALALLILLDQFPRNIYRNSPDAFASDAKAVNVTVQAIAKGFDRAVEPVRQAFFYTPLMHDENLLSQIAAVACYEGMAFREEEGSQGKESATTSLGFARKHMDVIRAFGRFPSRNTILGRESTVEEAEYSKGHPGGF</sequence>
<dbReference type="AlphaFoldDB" id="A0A8H3J825"/>
<dbReference type="EMBL" id="CAJPDR010000730">
    <property type="protein sequence ID" value="CAF9942224.1"/>
    <property type="molecule type" value="Genomic_DNA"/>
</dbReference>
<protein>
    <recommendedName>
        <fullName evidence="3">DUF924 domain-containing protein</fullName>
    </recommendedName>
</protein>
<reference evidence="1" key="1">
    <citation type="submission" date="2021-03" db="EMBL/GenBank/DDBJ databases">
        <authorList>
            <person name="Tagirdzhanova G."/>
        </authorList>
    </citation>
    <scope>NUCLEOTIDE SEQUENCE</scope>
</reference>